<dbReference type="AlphaFoldDB" id="A0A6I6H9C4"/>
<dbReference type="Proteomes" id="UP000426235">
    <property type="component" value="Chromosome"/>
</dbReference>
<protein>
    <submittedName>
        <fullName evidence="2">Uncharacterized protein</fullName>
    </submittedName>
</protein>
<proteinExistence type="predicted"/>
<accession>A0A6I6H9C4</accession>
<reference evidence="2" key="1">
    <citation type="submission" date="2019-12" db="EMBL/GenBank/DDBJ databases">
        <title>Hybrid Genome Assemblies of two High G+C Isolates from Undergraduate Microbiology Courses.</title>
        <authorList>
            <person name="Ne Ville C.J."/>
            <person name="Enright D."/>
            <person name="Hernandez I."/>
            <person name="Dodsworth J."/>
            <person name="Orwin P.M."/>
        </authorList>
    </citation>
    <scope>NUCLEOTIDE SEQUENCE [LARGE SCALE GENOMIC DNA]</scope>
    <source>
        <strain evidence="2">Neo</strain>
    </source>
</reference>
<dbReference type="EMBL" id="CP046621">
    <property type="protein sequence ID" value="QGW79111.1"/>
    <property type="molecule type" value="Genomic_DNA"/>
</dbReference>
<evidence type="ECO:0000313" key="2">
    <source>
        <dbReference type="EMBL" id="QGW79111.1"/>
    </source>
</evidence>
<organism evidence="2 3">
    <name type="scientific">Pseudomonas alkylphenolica</name>
    <dbReference type="NCBI Taxonomy" id="237609"/>
    <lineage>
        <taxon>Bacteria</taxon>
        <taxon>Pseudomonadati</taxon>
        <taxon>Pseudomonadota</taxon>
        <taxon>Gammaproteobacteria</taxon>
        <taxon>Pseudomonadales</taxon>
        <taxon>Pseudomonadaceae</taxon>
        <taxon>Pseudomonas</taxon>
    </lineage>
</organism>
<keyword evidence="3" id="KW-1185">Reference proteome</keyword>
<feature type="compositionally biased region" description="Polar residues" evidence="1">
    <location>
        <begin position="9"/>
        <end position="19"/>
    </location>
</feature>
<dbReference type="RefSeq" id="WP_157193930.1">
    <property type="nucleotide sequence ID" value="NZ_CP046621.1"/>
</dbReference>
<gene>
    <name evidence="2" type="ORF">GPJ81_21265</name>
</gene>
<evidence type="ECO:0000256" key="1">
    <source>
        <dbReference type="SAM" id="MobiDB-lite"/>
    </source>
</evidence>
<sequence>MTIAERTQKNAPATGSVTAKLTRPGLPAGEFNATFFDVYKLNNELHIWAQQGDEESFEAIFLRIPCNTPDGEHPILPGDPGSERIRVHFIDQKAGTANGGPADNGKLSGFKWGNDKHSVTFNFEFSGIYRIEDKYTITGGGVTLEFGELSDLKDIKAGTGTVSATVDPPVFPNYGLFEASNISFVPEGEGAGFHQLLAWQTIEGPEPSVQGVMLRISNTTPENYIGFFKRGQELLLAKHDGLKAVEWNKERRTFKAEFKFTFLDGKHTVKAGKVDLSY</sequence>
<feature type="region of interest" description="Disordered" evidence="1">
    <location>
        <begin position="1"/>
        <end position="20"/>
    </location>
</feature>
<evidence type="ECO:0000313" key="3">
    <source>
        <dbReference type="Proteomes" id="UP000426235"/>
    </source>
</evidence>
<name>A0A6I6H9C4_9PSED</name>